<name>A0A9D9E7Z3_9SPIR</name>
<dbReference type="Proteomes" id="UP000823633">
    <property type="component" value="Unassembled WGS sequence"/>
</dbReference>
<keyword evidence="3" id="KW-0547">Nucleotide-binding</keyword>
<comment type="caution">
    <text evidence="3">The sequence shown here is derived from an EMBL/GenBank/DDBJ whole genome shotgun (WGS) entry which is preliminary data.</text>
</comment>
<proteinExistence type="predicted"/>
<evidence type="ECO:0000259" key="2">
    <source>
        <dbReference type="Pfam" id="PF13635"/>
    </source>
</evidence>
<dbReference type="SUPFAM" id="SSF52540">
    <property type="entry name" value="P-loop containing nucleoside triphosphate hydrolases"/>
    <property type="match status" value="1"/>
</dbReference>
<dbReference type="PANTHER" id="PTHR33295">
    <property type="entry name" value="ATPASE"/>
    <property type="match status" value="1"/>
</dbReference>
<reference evidence="3" key="2">
    <citation type="journal article" date="2021" name="PeerJ">
        <title>Extensive microbial diversity within the chicken gut microbiome revealed by metagenomics and culture.</title>
        <authorList>
            <person name="Gilroy R."/>
            <person name="Ravi A."/>
            <person name="Getino M."/>
            <person name="Pursley I."/>
            <person name="Horton D.L."/>
            <person name="Alikhan N.F."/>
            <person name="Baker D."/>
            <person name="Gharbi K."/>
            <person name="Hall N."/>
            <person name="Watson M."/>
            <person name="Adriaenssens E.M."/>
            <person name="Foster-Nyarko E."/>
            <person name="Jarju S."/>
            <person name="Secka A."/>
            <person name="Antonio M."/>
            <person name="Oren A."/>
            <person name="Chaudhuri R.R."/>
            <person name="La Ragione R."/>
            <person name="Hildebrand F."/>
            <person name="Pallen M.J."/>
        </authorList>
    </citation>
    <scope>NUCLEOTIDE SEQUENCE</scope>
    <source>
        <strain evidence="3">11167</strain>
    </source>
</reference>
<evidence type="ECO:0000259" key="1">
    <source>
        <dbReference type="Pfam" id="PF13173"/>
    </source>
</evidence>
<gene>
    <name evidence="3" type="ORF">IAC42_00770</name>
</gene>
<dbReference type="Pfam" id="PF13635">
    <property type="entry name" value="DUF4143"/>
    <property type="match status" value="1"/>
</dbReference>
<dbReference type="EMBL" id="JADIMU010000006">
    <property type="protein sequence ID" value="MBO8442282.1"/>
    <property type="molecule type" value="Genomic_DNA"/>
</dbReference>
<dbReference type="Pfam" id="PF13173">
    <property type="entry name" value="AAA_14"/>
    <property type="match status" value="1"/>
</dbReference>
<organism evidence="3 4">
    <name type="scientific">Candidatus Aphodenecus pullistercoris</name>
    <dbReference type="NCBI Taxonomy" id="2840669"/>
    <lineage>
        <taxon>Bacteria</taxon>
        <taxon>Pseudomonadati</taxon>
        <taxon>Spirochaetota</taxon>
        <taxon>Spirochaetia</taxon>
        <taxon>Spirochaetales</taxon>
        <taxon>Candidatus Aphodenecus</taxon>
    </lineage>
</organism>
<accession>A0A9D9E7Z3</accession>
<dbReference type="InterPro" id="IPR041682">
    <property type="entry name" value="AAA_14"/>
</dbReference>
<reference evidence="3" key="1">
    <citation type="submission" date="2020-10" db="EMBL/GenBank/DDBJ databases">
        <authorList>
            <person name="Gilroy R."/>
        </authorList>
    </citation>
    <scope>NUCLEOTIDE SEQUENCE</scope>
    <source>
        <strain evidence="3">11167</strain>
    </source>
</reference>
<dbReference type="GO" id="GO:0005524">
    <property type="term" value="F:ATP binding"/>
    <property type="evidence" value="ECO:0007669"/>
    <property type="project" value="UniProtKB-KW"/>
</dbReference>
<dbReference type="AlphaFoldDB" id="A0A9D9E7Z3"/>
<evidence type="ECO:0000313" key="4">
    <source>
        <dbReference type="Proteomes" id="UP000823633"/>
    </source>
</evidence>
<dbReference type="InterPro" id="IPR025420">
    <property type="entry name" value="DUF4143"/>
</dbReference>
<evidence type="ECO:0000313" key="3">
    <source>
        <dbReference type="EMBL" id="MBO8442282.1"/>
    </source>
</evidence>
<dbReference type="PANTHER" id="PTHR33295:SF7">
    <property type="entry name" value="ATPASE"/>
    <property type="match status" value="1"/>
</dbReference>
<sequence length="452" mass="52341">MKRKILDKMLAWKKEWAGRTALLIEGMRRVGKSYSAEEFAKAEYKSYILIDFQQAPDEVKGLFNDYLDDLDSLFLYLSTYYNTELYVGESLIIFDEVQLFPRARSAIKYLVADGRYHYVETGFLMGIKENTKDILIPSEERSIELLPMDFEEFLWALGENSMMGLIKSSYESRKPLPDALHRKAMDLFRQYLAIGGMPQAVKEYVETRNFTRVDLIKRDILALYRRDITKYAGRAASKVTSIFDAIPPELQRHERRFSISSLNEGARSRDYEDAFFWLVDAKIVNVAFASTEPTIGLNLNRDKSMFKCYMSDTGLLISHAFNEERIISEELYKKILFDKLEMNLGMIVENIVAQMLVASAHKLFFFSSSSRTDAESRMEIDFLIAKSRITNRHNISPIEVKSGKNYTLSSLKKFMSKYREQTFIPYVLHPGMMKEEDGIVFLPLYMTSLLGS</sequence>
<keyword evidence="3" id="KW-0067">ATP-binding</keyword>
<protein>
    <submittedName>
        <fullName evidence="3">ATP-binding protein</fullName>
    </submittedName>
</protein>
<feature type="domain" description="DUF4143" evidence="2">
    <location>
        <begin position="225"/>
        <end position="403"/>
    </location>
</feature>
<feature type="domain" description="AAA" evidence="1">
    <location>
        <begin position="20"/>
        <end position="154"/>
    </location>
</feature>
<dbReference type="InterPro" id="IPR027417">
    <property type="entry name" value="P-loop_NTPase"/>
</dbReference>